<feature type="transmembrane region" description="Helical" evidence="1">
    <location>
        <begin position="35"/>
        <end position="53"/>
    </location>
</feature>
<sequence>MTHETRPEVERWFIGRGLPQFIDNYSARDDILTRMTPFVGVVFAAEVVLAVFGERFAGWTQAMVVVGVLAMVMLAIAATNSARGRRALQAPKRVGPVEIGAFVIVPAAVAAAFGSNRAAAVPALLVGNVALLLLAYPITSYGVLPMTSWAAGQLSSQLRGMANLMIKTLPLLLLFSMFLFLNAEVWQVANDFAWPMFIAVLLGLVLIGSLFLALATQTNVVALSTFDSWSDVCAYCEGSPLEGVSPDLFSGEPASRQLPTRARFNLALVVFVNQSIQVLLIAAVTFAFYVTFGLLTVREDTIAQWVSDGALPARDRYGDLTVFGHELVLSRQLLVVSGFITGFAALQFVVQLVTDATYREQFARGMAAETRQVLAVRAAYLARPSGR</sequence>
<gene>
    <name evidence="2" type="ORF">UFOPK2754_01896</name>
    <name evidence="3" type="ORF">UFOPK3543_02324</name>
</gene>
<evidence type="ECO:0000313" key="3">
    <source>
        <dbReference type="EMBL" id="CAB4925291.1"/>
    </source>
</evidence>
<feature type="transmembrane region" description="Helical" evidence="1">
    <location>
        <begin position="266"/>
        <end position="290"/>
    </location>
</feature>
<organism evidence="2">
    <name type="scientific">freshwater metagenome</name>
    <dbReference type="NCBI Taxonomy" id="449393"/>
    <lineage>
        <taxon>unclassified sequences</taxon>
        <taxon>metagenomes</taxon>
        <taxon>ecological metagenomes</taxon>
    </lineage>
</organism>
<protein>
    <submittedName>
        <fullName evidence="2">Unannotated protein</fullName>
    </submittedName>
</protein>
<keyword evidence="1" id="KW-0812">Transmembrane</keyword>
<dbReference type="AlphaFoldDB" id="A0A6J6U245"/>
<evidence type="ECO:0000256" key="1">
    <source>
        <dbReference type="SAM" id="Phobius"/>
    </source>
</evidence>
<keyword evidence="1" id="KW-1133">Transmembrane helix</keyword>
<proteinExistence type="predicted"/>
<accession>A0A6J6U245</accession>
<feature type="transmembrane region" description="Helical" evidence="1">
    <location>
        <begin position="119"/>
        <end position="144"/>
    </location>
</feature>
<feature type="transmembrane region" description="Helical" evidence="1">
    <location>
        <begin position="164"/>
        <end position="181"/>
    </location>
</feature>
<evidence type="ECO:0000313" key="2">
    <source>
        <dbReference type="EMBL" id="CAB4752643.1"/>
    </source>
</evidence>
<keyword evidence="1" id="KW-0472">Membrane</keyword>
<dbReference type="EMBL" id="CAFBMH010000109">
    <property type="protein sequence ID" value="CAB4925291.1"/>
    <property type="molecule type" value="Genomic_DNA"/>
</dbReference>
<reference evidence="2" key="1">
    <citation type="submission" date="2020-05" db="EMBL/GenBank/DDBJ databases">
        <authorList>
            <person name="Chiriac C."/>
            <person name="Salcher M."/>
            <person name="Ghai R."/>
            <person name="Kavagutti S V."/>
        </authorList>
    </citation>
    <scope>NUCLEOTIDE SEQUENCE</scope>
</reference>
<dbReference type="EMBL" id="CAEZYR010000070">
    <property type="protein sequence ID" value="CAB4752643.1"/>
    <property type="molecule type" value="Genomic_DNA"/>
</dbReference>
<name>A0A6J6U245_9ZZZZ</name>
<feature type="transmembrane region" description="Helical" evidence="1">
    <location>
        <begin position="333"/>
        <end position="354"/>
    </location>
</feature>
<feature type="transmembrane region" description="Helical" evidence="1">
    <location>
        <begin position="94"/>
        <end position="113"/>
    </location>
</feature>
<feature type="transmembrane region" description="Helical" evidence="1">
    <location>
        <begin position="193"/>
        <end position="215"/>
    </location>
</feature>
<feature type="transmembrane region" description="Helical" evidence="1">
    <location>
        <begin position="59"/>
        <end position="82"/>
    </location>
</feature>